<sequence>MKKNIFKVLLFALLVTTTLYHSTMLANASSPSFGTSSSKPTPIKHKYIKAKKAINMYRRTNFKSSNIIKRFNKNDHPIFQVISQIKDEDNILKYYVIQINPKTKKAIFKKYGFITSNKKIVSILNK</sequence>
<keyword evidence="1" id="KW-0732">Signal</keyword>
<proteinExistence type="predicted"/>
<protein>
    <recommendedName>
        <fullName evidence="4">PepSY domain-containing protein</fullName>
    </recommendedName>
</protein>
<dbReference type="EMBL" id="JXCZ01000042">
    <property type="protein sequence ID" value="KOY78436.1"/>
    <property type="molecule type" value="Genomic_DNA"/>
</dbReference>
<organism evidence="2 3">
    <name type="scientific">Apilactobacillus kunkeei</name>
    <dbReference type="NCBI Taxonomy" id="148814"/>
    <lineage>
        <taxon>Bacteria</taxon>
        <taxon>Bacillati</taxon>
        <taxon>Bacillota</taxon>
        <taxon>Bacilli</taxon>
        <taxon>Lactobacillales</taxon>
        <taxon>Lactobacillaceae</taxon>
        <taxon>Apilactobacillus</taxon>
    </lineage>
</organism>
<evidence type="ECO:0008006" key="4">
    <source>
        <dbReference type="Google" id="ProtNLM"/>
    </source>
</evidence>
<evidence type="ECO:0000313" key="2">
    <source>
        <dbReference type="EMBL" id="KOY78436.1"/>
    </source>
</evidence>
<dbReference type="RefSeq" id="WP_053797002.1">
    <property type="nucleotide sequence ID" value="NZ_JXCZ01000042.1"/>
</dbReference>
<dbReference type="PATRIC" id="fig|148814.9.peg.1302"/>
<gene>
    <name evidence="2" type="ORF">RZ72_10650</name>
</gene>
<reference evidence="2 3" key="1">
    <citation type="journal article" date="2015" name="Genome Biol. Evol.">
        <title>Functionally Structured Genomes in Lactobacillus kunkeei Colonizing the Honey Crop and Food Products of Honeybees and Stingless Bees.</title>
        <authorList>
            <person name="Tamarit D."/>
            <person name="Ellegaard K.M."/>
            <person name="Wikander J."/>
            <person name="Olofsson T."/>
            <person name="Vasquez A."/>
            <person name="Andersson S.G."/>
        </authorList>
    </citation>
    <scope>NUCLEOTIDE SEQUENCE [LARGE SCALE GENOMIC DNA]</scope>
    <source>
        <strain evidence="2 3">LAla</strain>
    </source>
</reference>
<feature type="chain" id="PRO_5005846057" description="PepSY domain-containing protein" evidence="1">
    <location>
        <begin position="29"/>
        <end position="126"/>
    </location>
</feature>
<accession>A0A0N0CTF0</accession>
<dbReference type="Proteomes" id="UP000037749">
    <property type="component" value="Unassembled WGS sequence"/>
</dbReference>
<comment type="caution">
    <text evidence="2">The sequence shown here is derived from an EMBL/GenBank/DDBJ whole genome shotgun (WGS) entry which is preliminary data.</text>
</comment>
<feature type="signal peptide" evidence="1">
    <location>
        <begin position="1"/>
        <end position="28"/>
    </location>
</feature>
<dbReference type="AlphaFoldDB" id="A0A0N0CTF0"/>
<evidence type="ECO:0000256" key="1">
    <source>
        <dbReference type="SAM" id="SignalP"/>
    </source>
</evidence>
<name>A0A0N0CTF0_9LACO</name>
<evidence type="ECO:0000313" key="3">
    <source>
        <dbReference type="Proteomes" id="UP000037749"/>
    </source>
</evidence>